<dbReference type="Proteomes" id="UP000095607">
    <property type="component" value="Chromosome"/>
</dbReference>
<dbReference type="RefSeq" id="WP_046238246.1">
    <property type="nucleotide sequence ID" value="NZ_CBCSDN010000041.1"/>
</dbReference>
<keyword evidence="2" id="KW-0255">Endonuclease</keyword>
<evidence type="ECO:0000313" key="6">
    <source>
        <dbReference type="Proteomes" id="UP000095607"/>
    </source>
</evidence>
<dbReference type="EMBL" id="CP017420">
    <property type="protein sequence ID" value="AOU99871.1"/>
    <property type="molecule type" value="Genomic_DNA"/>
</dbReference>
<dbReference type="InterPro" id="IPR016071">
    <property type="entry name" value="Staphylococal_nuclease_OB-fold"/>
</dbReference>
<proteinExistence type="predicted"/>
<sequence>MLAATLICLVVGISDGDTLTARCGQPGEYQQIKVRLGGIDAPESRQPFGARSKQALSDLTYRKEAELRCNKIDRYKRHVCSVWVAPASAPEGPRTLDAGLAMVTQGMAWWYRYYSSEQSPQERGQYEFAEQEAKAKHVGLWSDPEPVAPWDWRASLRQQGRR</sequence>
<keyword evidence="1" id="KW-0540">Nuclease</keyword>
<evidence type="ECO:0000313" key="5">
    <source>
        <dbReference type="EMBL" id="AOU99871.1"/>
    </source>
</evidence>
<dbReference type="Pfam" id="PF00565">
    <property type="entry name" value="SNase"/>
    <property type="match status" value="1"/>
</dbReference>
<accession>A0ABM6DXX0</accession>
<reference evidence="5 6" key="1">
    <citation type="submission" date="2016-09" db="EMBL/GenBank/DDBJ databases">
        <title>Complete genome sequence of Deltia acidovorans CM13 isolated from murine proximal colonic tissue.</title>
        <authorList>
            <person name="Saffarian A."/>
        </authorList>
    </citation>
    <scope>NUCLEOTIDE SEQUENCE [LARGE SCALE GENOMIC DNA]</scope>
    <source>
        <strain evidence="5 6">CM13</strain>
    </source>
</reference>
<keyword evidence="6" id="KW-1185">Reference proteome</keyword>
<dbReference type="PROSITE" id="PS50830">
    <property type="entry name" value="TNASE_3"/>
    <property type="match status" value="1"/>
</dbReference>
<gene>
    <name evidence="5" type="ORF">BI380_00115</name>
</gene>
<dbReference type="InterPro" id="IPR035437">
    <property type="entry name" value="SNase_OB-fold_sf"/>
</dbReference>
<dbReference type="PANTHER" id="PTHR12302:SF3">
    <property type="entry name" value="SERINE_THREONINE-PROTEIN KINASE 31"/>
    <property type="match status" value="1"/>
</dbReference>
<dbReference type="Gene3D" id="2.40.50.90">
    <property type="match status" value="1"/>
</dbReference>
<dbReference type="PANTHER" id="PTHR12302">
    <property type="entry name" value="EBNA2 BINDING PROTEIN P100"/>
    <property type="match status" value="1"/>
</dbReference>
<evidence type="ECO:0000259" key="4">
    <source>
        <dbReference type="PROSITE" id="PS50830"/>
    </source>
</evidence>
<name>A0ABM6DXX0_9BURK</name>
<evidence type="ECO:0000256" key="3">
    <source>
        <dbReference type="ARBA" id="ARBA00022801"/>
    </source>
</evidence>
<evidence type="ECO:0000256" key="1">
    <source>
        <dbReference type="ARBA" id="ARBA00022722"/>
    </source>
</evidence>
<dbReference type="SUPFAM" id="SSF50199">
    <property type="entry name" value="Staphylococcal nuclease"/>
    <property type="match status" value="1"/>
</dbReference>
<organism evidence="5 6">
    <name type="scientific">Delftia tsuruhatensis</name>
    <dbReference type="NCBI Taxonomy" id="180282"/>
    <lineage>
        <taxon>Bacteria</taxon>
        <taxon>Pseudomonadati</taxon>
        <taxon>Pseudomonadota</taxon>
        <taxon>Betaproteobacteria</taxon>
        <taxon>Burkholderiales</taxon>
        <taxon>Comamonadaceae</taxon>
        <taxon>Delftia</taxon>
    </lineage>
</organism>
<keyword evidence="3" id="KW-0378">Hydrolase</keyword>
<dbReference type="SMART" id="SM00318">
    <property type="entry name" value="SNc"/>
    <property type="match status" value="1"/>
</dbReference>
<evidence type="ECO:0000256" key="2">
    <source>
        <dbReference type="ARBA" id="ARBA00022759"/>
    </source>
</evidence>
<protein>
    <submittedName>
        <fullName evidence="5">Nuclease</fullName>
    </submittedName>
</protein>
<feature type="domain" description="TNase-like" evidence="4">
    <location>
        <begin position="4"/>
        <end position="143"/>
    </location>
</feature>